<evidence type="ECO:0000313" key="3">
    <source>
        <dbReference type="EMBL" id="MFC5463396.1"/>
    </source>
</evidence>
<comment type="caution">
    <text evidence="3">The sequence shown here is derived from an EMBL/GenBank/DDBJ whole genome shotgun (WGS) entry which is preliminary data.</text>
</comment>
<dbReference type="NCBIfam" id="NF041941">
    <property type="entry name" value="lipo_FMN_PplA"/>
    <property type="match status" value="1"/>
</dbReference>
<feature type="signal peptide" evidence="1">
    <location>
        <begin position="1"/>
        <end position="19"/>
    </location>
</feature>
<dbReference type="InterPro" id="IPR007329">
    <property type="entry name" value="FMN-bd"/>
</dbReference>
<keyword evidence="4" id="KW-1185">Reference proteome</keyword>
<feature type="domain" description="FMN-binding" evidence="2">
    <location>
        <begin position="189"/>
        <end position="280"/>
    </location>
</feature>
<protein>
    <submittedName>
        <fullName evidence="3">Extracellular electron transfer flavoprotein PplA</fullName>
    </submittedName>
</protein>
<proteinExistence type="predicted"/>
<keyword evidence="1" id="KW-0732">Signal</keyword>
<feature type="chain" id="PRO_5045417613" evidence="1">
    <location>
        <begin position="20"/>
        <end position="297"/>
    </location>
</feature>
<sequence>MKKVLTAVASLSLLLAACGSDSVGNVKTEESNNKGGSDQTVGTVIAGSPIQDGVYKLQEVDFDDKGWKASMEIVVENGKIIESDYNYENADGILKTEDEGYQKLMEEKVGIGPQQYIPKLNNSLVSTQNADSVDIVSGATHSAETFKNYAQQLIQAAQAGDSATIEIANNKPLQDGNYSLEEKNIGATGWRTFLKMTVNEGKIVATEYDYVNEAADLKTKDNEYQQNMKDKTGVGPQEFVPELSNALMEKQNAEDIDVVAGATHSSHTFKMYAAQLINAAQKGDTTPILIDNFVFEK</sequence>
<dbReference type="InterPro" id="IPR049652">
    <property type="entry name" value="PplA-like"/>
</dbReference>
<evidence type="ECO:0000313" key="4">
    <source>
        <dbReference type="Proteomes" id="UP001596147"/>
    </source>
</evidence>
<accession>A0ABW0LG11</accession>
<organism evidence="3 4">
    <name type="scientific">Lederbergia graminis</name>
    <dbReference type="NCBI Taxonomy" id="735518"/>
    <lineage>
        <taxon>Bacteria</taxon>
        <taxon>Bacillati</taxon>
        <taxon>Bacillota</taxon>
        <taxon>Bacilli</taxon>
        <taxon>Bacillales</taxon>
        <taxon>Bacillaceae</taxon>
        <taxon>Lederbergia</taxon>
    </lineage>
</organism>
<dbReference type="SMART" id="SM00900">
    <property type="entry name" value="FMN_bind"/>
    <property type="match status" value="2"/>
</dbReference>
<evidence type="ECO:0000256" key="1">
    <source>
        <dbReference type="SAM" id="SignalP"/>
    </source>
</evidence>
<dbReference type="RefSeq" id="WP_382346792.1">
    <property type="nucleotide sequence ID" value="NZ_JBHSMC010000001.1"/>
</dbReference>
<reference evidence="4" key="1">
    <citation type="journal article" date="2019" name="Int. J. Syst. Evol. Microbiol.">
        <title>The Global Catalogue of Microorganisms (GCM) 10K type strain sequencing project: providing services to taxonomists for standard genome sequencing and annotation.</title>
        <authorList>
            <consortium name="The Broad Institute Genomics Platform"/>
            <consortium name="The Broad Institute Genome Sequencing Center for Infectious Disease"/>
            <person name="Wu L."/>
            <person name="Ma J."/>
        </authorList>
    </citation>
    <scope>NUCLEOTIDE SEQUENCE [LARGE SCALE GENOMIC DNA]</scope>
    <source>
        <strain evidence="4">CGMCC 1.12237</strain>
    </source>
</reference>
<dbReference type="Pfam" id="PF04205">
    <property type="entry name" value="FMN_bind"/>
    <property type="match status" value="2"/>
</dbReference>
<evidence type="ECO:0000259" key="2">
    <source>
        <dbReference type="SMART" id="SM00900"/>
    </source>
</evidence>
<gene>
    <name evidence="3" type="primary">pplA</name>
    <name evidence="3" type="ORF">ACFPM4_01375</name>
</gene>
<dbReference type="Proteomes" id="UP001596147">
    <property type="component" value="Unassembled WGS sequence"/>
</dbReference>
<feature type="domain" description="FMN-binding" evidence="2">
    <location>
        <begin position="66"/>
        <end position="157"/>
    </location>
</feature>
<dbReference type="EMBL" id="JBHSMC010000001">
    <property type="protein sequence ID" value="MFC5463396.1"/>
    <property type="molecule type" value="Genomic_DNA"/>
</dbReference>
<name>A0ABW0LG11_9BACI</name>
<dbReference type="Gene3D" id="3.90.1010.20">
    <property type="match status" value="2"/>
</dbReference>
<dbReference type="PROSITE" id="PS51257">
    <property type="entry name" value="PROKAR_LIPOPROTEIN"/>
    <property type="match status" value="1"/>
</dbReference>